<protein>
    <submittedName>
        <fullName evidence="1">Uncharacterized protein</fullName>
    </submittedName>
</protein>
<dbReference type="AlphaFoldDB" id="A0A419X2P4"/>
<dbReference type="RefSeq" id="WP_120239884.1">
    <property type="nucleotide sequence ID" value="NZ_CANNFL010000021.1"/>
</dbReference>
<accession>A0A419X2P4</accession>
<evidence type="ECO:0000313" key="1">
    <source>
        <dbReference type="EMBL" id="RKE02016.1"/>
    </source>
</evidence>
<proteinExistence type="predicted"/>
<keyword evidence="2" id="KW-1185">Reference proteome</keyword>
<comment type="caution">
    <text evidence="1">The sequence shown here is derived from an EMBL/GenBank/DDBJ whole genome shotgun (WGS) entry which is preliminary data.</text>
</comment>
<sequence>MAKNRKPKNKVIKPVKNAAFASFDKACRIFFNKLGLLKQYNLLSKSEKRIMFDHRFIMRTPVSASGTRLPSKELKKIGNCVQKKMRAYSLESDGQWYSNYEMQIFYLLGRLKTCKLISEKRREELVQIFGPKNVELDGYFYRYYITLLKATLSLSSIESKYYSFYPRSAKVIEDKLEIEISLQVFDHRARKKYIKRNGVHRPAYAIGLPNSNLKTNWLKADVSFLKGKYKGDQEELEVYIQAHALKRMKERLDVLDPSSFYYIIWSSTIDMDNFVLYGDLILYPIKVHDSKVGYFVAEVIDDCLILKTFLFVTHSSTPEGDKLKEISGLGWKDISYWKIDRLSTFMKTDTEKYPRLTAMFKEVGLGDLYELKGKEFDLDTMQDANLDALRDYISKGKEEVSMLV</sequence>
<dbReference type="Proteomes" id="UP000284531">
    <property type="component" value="Unassembled WGS sequence"/>
</dbReference>
<evidence type="ECO:0000313" key="2">
    <source>
        <dbReference type="Proteomes" id="UP000284531"/>
    </source>
</evidence>
<organism evidence="1 2">
    <name type="scientific">Marinifilum flexuosum</name>
    <dbReference type="NCBI Taxonomy" id="1117708"/>
    <lineage>
        <taxon>Bacteria</taxon>
        <taxon>Pseudomonadati</taxon>
        <taxon>Bacteroidota</taxon>
        <taxon>Bacteroidia</taxon>
        <taxon>Marinilabiliales</taxon>
        <taxon>Marinifilaceae</taxon>
    </lineage>
</organism>
<gene>
    <name evidence="1" type="ORF">BXY64_2096</name>
</gene>
<dbReference type="EMBL" id="RAPQ01000009">
    <property type="protein sequence ID" value="RKE02016.1"/>
    <property type="molecule type" value="Genomic_DNA"/>
</dbReference>
<reference evidence="1 2" key="1">
    <citation type="submission" date="2018-09" db="EMBL/GenBank/DDBJ databases">
        <title>Genomic Encyclopedia of Archaeal and Bacterial Type Strains, Phase II (KMG-II): from individual species to whole genera.</title>
        <authorList>
            <person name="Goeker M."/>
        </authorList>
    </citation>
    <scope>NUCLEOTIDE SEQUENCE [LARGE SCALE GENOMIC DNA]</scope>
    <source>
        <strain evidence="1 2">DSM 21950</strain>
    </source>
</reference>
<name>A0A419X2P4_9BACT</name>
<dbReference type="OrthoDB" id="638838at2"/>